<gene>
    <name evidence="2" type="ORF">PFHG_03598</name>
</gene>
<protein>
    <submittedName>
        <fullName evidence="2">Uncharacterized protein</fullName>
    </submittedName>
</protein>
<dbReference type="AlphaFoldDB" id="A0A0L7KET3"/>
<feature type="transmembrane region" description="Helical" evidence="1">
    <location>
        <begin position="46"/>
        <end position="65"/>
    </location>
</feature>
<keyword evidence="1" id="KW-0812">Transmembrane</keyword>
<keyword evidence="1" id="KW-0472">Membrane</keyword>
<organism evidence="2 3">
    <name type="scientific">Plasmodium falciparum (isolate HB3)</name>
    <dbReference type="NCBI Taxonomy" id="137071"/>
    <lineage>
        <taxon>Eukaryota</taxon>
        <taxon>Sar</taxon>
        <taxon>Alveolata</taxon>
        <taxon>Apicomplexa</taxon>
        <taxon>Aconoidasida</taxon>
        <taxon>Haemosporida</taxon>
        <taxon>Plasmodiidae</taxon>
        <taxon>Plasmodium</taxon>
        <taxon>Plasmodium (Laverania)</taxon>
    </lineage>
</organism>
<evidence type="ECO:0000313" key="2">
    <source>
        <dbReference type="EMBL" id="KOB61827.1"/>
    </source>
</evidence>
<reference evidence="2 3" key="1">
    <citation type="submission" date="2006-03" db="EMBL/GenBank/DDBJ databases">
        <title>Annotation of Plasmodium falciparum HB3.</title>
        <authorList>
            <consortium name="The Broad Institute Genome Sequencing Platform"/>
            <person name="Volkman S.K."/>
            <person name="Neafsey D.E."/>
            <person name="Dash A.P."/>
            <person name="Chitnis C.E."/>
            <person name="Hartl D.L."/>
            <person name="Young S.K."/>
            <person name="Zeng Q."/>
            <person name="Koehrsen M."/>
            <person name="Alvarado L."/>
            <person name="Berlin A."/>
            <person name="Borenstein D."/>
            <person name="Chapman S.B."/>
            <person name="Chen Z."/>
            <person name="Engels R."/>
            <person name="Freedman E."/>
            <person name="Gellesch M."/>
            <person name="Goldberg J."/>
            <person name="Griggs A."/>
            <person name="Gujja S."/>
            <person name="Heilman E.R."/>
            <person name="Heiman D.I."/>
            <person name="Howarth C."/>
            <person name="Jen D."/>
            <person name="Larson L."/>
            <person name="Mehta T."/>
            <person name="Neiman D."/>
            <person name="Park D."/>
            <person name="Pearson M."/>
            <person name="Roberts A."/>
            <person name="Saif S."/>
            <person name="Shea T."/>
            <person name="Shenoy N."/>
            <person name="Sisk P."/>
            <person name="Stolte C."/>
            <person name="Sykes S."/>
            <person name="Walk T."/>
            <person name="White J."/>
            <person name="Yandava C."/>
            <person name="Haas B."/>
            <person name="Henn M.R."/>
            <person name="Nusbaum C."/>
            <person name="Birren B."/>
        </authorList>
    </citation>
    <scope>NUCLEOTIDE SEQUENCE [LARGE SCALE GENOMIC DNA]</scope>
    <source>
        <strain evidence="2">HB3</strain>
    </source>
</reference>
<dbReference type="KEGG" id="pfh:PFHG_03598"/>
<evidence type="ECO:0000313" key="3">
    <source>
        <dbReference type="Proteomes" id="UP000054289"/>
    </source>
</evidence>
<accession>A0A0L7KET3</accession>
<evidence type="ECO:0000256" key="1">
    <source>
        <dbReference type="SAM" id="Phobius"/>
    </source>
</evidence>
<feature type="transmembrane region" description="Helical" evidence="1">
    <location>
        <begin position="6"/>
        <end position="25"/>
    </location>
</feature>
<dbReference type="EMBL" id="CH672025">
    <property type="protein sequence ID" value="KOB61827.1"/>
    <property type="molecule type" value="Genomic_DNA"/>
</dbReference>
<feature type="non-terminal residue" evidence="2">
    <location>
        <position position="1"/>
    </location>
</feature>
<proteinExistence type="predicted"/>
<sequence length="67" mass="8760">IYIYIFFFFFFFFQIWYQFNNRHFFNFLRRILWKSHIGIYKIPNEINLWNIIFVCHINFGSYNFYNY</sequence>
<dbReference type="Proteomes" id="UP000054289">
    <property type="component" value="Unassembled WGS sequence"/>
</dbReference>
<reference evidence="3" key="2">
    <citation type="submission" date="2006-03" db="EMBL/GenBank/DDBJ databases">
        <title>The genome sequence of the Plasmodium falciparum HB3.</title>
        <authorList>
            <consortium name="The Broad Institute Genome Sequencing Platform"/>
            <person name="Birren B."/>
            <person name="Lander E."/>
            <person name="Galagan J."/>
            <person name="Nusbaum C."/>
            <person name="Devon K."/>
            <person name="Henn M."/>
            <person name="Jaffe D."/>
            <person name="Butler J."/>
            <person name="Alvarez P."/>
            <person name="Gnerre S."/>
            <person name="Grabherr M."/>
            <person name="Kleber M."/>
            <person name="Mauceli E."/>
            <person name="Brockman W."/>
            <person name="MacCallum I.A."/>
            <person name="Rounsley S."/>
            <person name="Young S."/>
            <person name="LaButti K."/>
            <person name="Pushparaj V."/>
            <person name="DeCaprio D."/>
            <person name="Crawford M."/>
            <person name="Koehrsen M."/>
            <person name="Engels R."/>
            <person name="Montgomery P."/>
            <person name="Pearson M."/>
            <person name="Howarth C."/>
            <person name="Larson L."/>
            <person name="Luoma S."/>
            <person name="White J."/>
            <person name="Kodira C."/>
            <person name="Zeng Q."/>
            <person name="Oleary S."/>
            <person name="Yandava C."/>
            <person name="Alvarado L."/>
            <person name="Wirth D."/>
            <person name="Volkman S."/>
            <person name="Hartl D."/>
        </authorList>
    </citation>
    <scope>NUCLEOTIDE SEQUENCE [LARGE SCALE GENOMIC DNA]</scope>
</reference>
<keyword evidence="1" id="KW-1133">Transmembrane helix</keyword>
<name>A0A0L7KET3_PLAFX</name>